<gene>
    <name evidence="1" type="ORF">Vsou_22930</name>
</gene>
<accession>A0ABM8BQB2</accession>
<dbReference type="GeneID" id="76207833"/>
<evidence type="ECO:0000313" key="2">
    <source>
        <dbReference type="Proteomes" id="UP001060771"/>
    </source>
</evidence>
<reference evidence="2" key="1">
    <citation type="submission" date="2022-09" db="EMBL/GenBank/DDBJ databases">
        <title>Complete genome sequence of Vulcanisaeta souniana.</title>
        <authorList>
            <person name="Kato S."/>
            <person name="Itoh T."/>
            <person name="Ohkuma M."/>
        </authorList>
    </citation>
    <scope>NUCLEOTIDE SEQUENCE [LARGE SCALE GENOMIC DNA]</scope>
    <source>
        <strain evidence="2">JCM 11219</strain>
    </source>
</reference>
<dbReference type="EMBL" id="AP026830">
    <property type="protein sequence ID" value="BDR93200.1"/>
    <property type="molecule type" value="Genomic_DNA"/>
</dbReference>
<proteinExistence type="predicted"/>
<dbReference type="Proteomes" id="UP001060771">
    <property type="component" value="Chromosome"/>
</dbReference>
<protein>
    <submittedName>
        <fullName evidence="1">Uncharacterized protein</fullName>
    </submittedName>
</protein>
<organism evidence="1 2">
    <name type="scientific">Vulcanisaeta souniana JCM 11219</name>
    <dbReference type="NCBI Taxonomy" id="1293586"/>
    <lineage>
        <taxon>Archaea</taxon>
        <taxon>Thermoproteota</taxon>
        <taxon>Thermoprotei</taxon>
        <taxon>Thermoproteales</taxon>
        <taxon>Thermoproteaceae</taxon>
        <taxon>Vulcanisaeta</taxon>
    </lineage>
</organism>
<dbReference type="RefSeq" id="WP_188603299.1">
    <property type="nucleotide sequence ID" value="NZ_AP026830.1"/>
</dbReference>
<name>A0ABM8BQB2_9CREN</name>
<keyword evidence="2" id="KW-1185">Reference proteome</keyword>
<sequence>MVMGPRIKWLVVAMVVVAAVASLLIKALFFPAHPNFVATMPTYYGRVACNDGYDLVIPGNTTIVLIYHVHGNLTINYASLEIDFPLSIINKTLSALSSVNPGNAMWFGVYLNGRLIAVGNYTNPVDALLYAVSQPYPYVYYNTTVNRYETIPNRTMTFWQFMKAENISVFHTAIIARLPTAINVRPGDTIALILYSAVPYALPVCSITSEAEEVQLMARYGWVGKPGTPLTAQQLIEAGQYITEVPTIYLMSKPPTAGSQEAISISGVKPYMNNTAPIYALAYW</sequence>
<evidence type="ECO:0000313" key="1">
    <source>
        <dbReference type="EMBL" id="BDR93200.1"/>
    </source>
</evidence>